<dbReference type="PANTHER" id="PTHR13691:SF16">
    <property type="entry name" value="LARGE RIBOSOMAL SUBUNIT PROTEIN UL2"/>
    <property type="match status" value="1"/>
</dbReference>
<evidence type="ECO:0000256" key="7">
    <source>
        <dbReference type="SAM" id="MobiDB-lite"/>
    </source>
</evidence>
<dbReference type="Gene3D" id="2.30.30.30">
    <property type="match status" value="1"/>
</dbReference>
<dbReference type="InterPro" id="IPR022669">
    <property type="entry name" value="Ribosomal_uL2_C"/>
</dbReference>
<evidence type="ECO:0000313" key="10">
    <source>
        <dbReference type="EMBL" id="AFH42510.1"/>
    </source>
</evidence>
<keyword evidence="2 6" id="KW-0699">rRNA-binding</keyword>
<dbReference type="NCBIfam" id="NF007180">
    <property type="entry name" value="PRK09612.1"/>
    <property type="match status" value="1"/>
</dbReference>
<dbReference type="Gene3D" id="4.10.950.10">
    <property type="entry name" value="Ribosomal protein L2, domain 3"/>
    <property type="match status" value="1"/>
</dbReference>
<sequence>MENMGKKIRQQRAGRGSPTFRSRKHLHEAPAAYPAIKEDETFKGHIVEIIHDPGRWVPLAKVKLENGVEFYTIASEGSYIGQEIEIGPNAKPVNGNILPLQSIPEGTQVFNIEIKPMDGGKLVRTGGGYAQIISKGVNTVTVVLPSGKSKEIDGRSRATIGVAAGGGRIEKPLLKAGNSYWKWKPKARKYPKVRGVAMNVVSHPFGGGHHQSESKPTTVSRNAPPGRKVGHIAARRTGRRKGKVQQ</sequence>
<gene>
    <name evidence="6" type="primary">rpl2</name>
    <name evidence="10" type="ordered locus">FFONT_0520</name>
</gene>
<feature type="compositionally biased region" description="Basic residues" evidence="7">
    <location>
        <begin position="228"/>
        <end position="246"/>
    </location>
</feature>
<reference evidence="10 11" key="2">
    <citation type="journal article" date="2014" name="Extremophiles">
        <title>Analysis of the complete genome of Fervidococcus fontis confirms the distinct phylogenetic position of the order Fervidicoccales and suggests its environmental function.</title>
        <authorList>
            <person name="Lebedinsky A.V."/>
            <person name="Mardanov A.V."/>
            <person name="Kublanov I.V."/>
            <person name="Gumerov V.M."/>
            <person name="Beletsky A.V."/>
            <person name="Perevalova A.A."/>
            <person name="Bidzhieva S.Kh."/>
            <person name="Bonch-Osmolovskaya E.A."/>
            <person name="Skryabin K.G."/>
            <person name="Ravin N.V."/>
        </authorList>
    </citation>
    <scope>NUCLEOTIDE SEQUENCE [LARGE SCALE GENOMIC DNA]</scope>
    <source>
        <strain evidence="11">DSM 19380 / VKM B-2539 / Kam940</strain>
    </source>
</reference>
<organism evidence="10 11">
    <name type="scientific">Fervidicoccus fontis (strain DSM 19380 / JCM 18336 / VKM B-2539 / Kam940)</name>
    <dbReference type="NCBI Taxonomy" id="1163730"/>
    <lineage>
        <taxon>Archaea</taxon>
        <taxon>Thermoproteota</taxon>
        <taxon>Thermoprotei</taxon>
        <taxon>Fervidicoccales</taxon>
        <taxon>Fervidicoccaceae</taxon>
        <taxon>Fervidicoccus</taxon>
    </lineage>
</organism>
<dbReference type="GO" id="GO:0002181">
    <property type="term" value="P:cytoplasmic translation"/>
    <property type="evidence" value="ECO:0007669"/>
    <property type="project" value="TreeGrafter"/>
</dbReference>
<dbReference type="SMART" id="SM01382">
    <property type="entry name" value="Ribosomal_L2_C"/>
    <property type="match status" value="1"/>
</dbReference>
<evidence type="ECO:0000256" key="6">
    <source>
        <dbReference type="HAMAP-Rule" id="MF_01320"/>
    </source>
</evidence>
<evidence type="ECO:0000256" key="2">
    <source>
        <dbReference type="ARBA" id="ARBA00022730"/>
    </source>
</evidence>
<dbReference type="HAMAP" id="MF_01320_A">
    <property type="entry name" value="Ribosomal_uL2_A"/>
    <property type="match status" value="1"/>
</dbReference>
<keyword evidence="3 6" id="KW-0694">RNA-binding</keyword>
<feature type="compositionally biased region" description="Basic residues" evidence="7">
    <location>
        <begin position="1"/>
        <end position="12"/>
    </location>
</feature>
<keyword evidence="11" id="KW-1185">Reference proteome</keyword>
<dbReference type="Proteomes" id="UP000007391">
    <property type="component" value="Chromosome"/>
</dbReference>
<dbReference type="InterPro" id="IPR022666">
    <property type="entry name" value="Ribosomal_uL2_RNA-bd_dom"/>
</dbReference>
<comment type="subunit">
    <text evidence="6">Part of the 50S ribosomal subunit. Forms a bridge to the 30S subunit in the 70S ribosome.</text>
</comment>
<dbReference type="EMBL" id="CP003423">
    <property type="protein sequence ID" value="AFH42510.1"/>
    <property type="molecule type" value="Genomic_DNA"/>
</dbReference>
<dbReference type="SMART" id="SM01383">
    <property type="entry name" value="Ribosomal_L2"/>
    <property type="match status" value="1"/>
</dbReference>
<dbReference type="Pfam" id="PF00181">
    <property type="entry name" value="Ribosomal_L2_N"/>
    <property type="match status" value="1"/>
</dbReference>
<dbReference type="GO" id="GO:0019843">
    <property type="term" value="F:rRNA binding"/>
    <property type="evidence" value="ECO:0007669"/>
    <property type="project" value="UniProtKB-UniRule"/>
</dbReference>
<dbReference type="InterPro" id="IPR012340">
    <property type="entry name" value="NA-bd_OB-fold"/>
</dbReference>
<proteinExistence type="inferred from homology"/>
<dbReference type="GO" id="GO:0003735">
    <property type="term" value="F:structural constituent of ribosome"/>
    <property type="evidence" value="ECO:0007669"/>
    <property type="project" value="InterPro"/>
</dbReference>
<keyword evidence="5 6" id="KW-0687">Ribonucleoprotein</keyword>
<feature type="domain" description="Large ribosomal subunit protein uL2 C-terminal" evidence="8">
    <location>
        <begin position="92"/>
        <end position="225"/>
    </location>
</feature>
<evidence type="ECO:0000259" key="9">
    <source>
        <dbReference type="SMART" id="SM01383"/>
    </source>
</evidence>
<dbReference type="GO" id="GO:0022625">
    <property type="term" value="C:cytosolic large ribosomal subunit"/>
    <property type="evidence" value="ECO:0007669"/>
    <property type="project" value="TreeGrafter"/>
</dbReference>
<dbReference type="PIRSF" id="PIRSF002158">
    <property type="entry name" value="Ribosomal_L2"/>
    <property type="match status" value="1"/>
</dbReference>
<dbReference type="Pfam" id="PF03947">
    <property type="entry name" value="Ribosomal_L2_C"/>
    <property type="match status" value="1"/>
</dbReference>
<comment type="function">
    <text evidence="6">One of the primary rRNA binding proteins. Required for association of the 30S and 50S subunits to form the 70S ribosome, for tRNA binding and peptide bond formation. It has been suggested to have peptidyltransferase activity; this is somewhat controversial. Makes several contacts with the 16S rRNA in the 70S ribosome.</text>
</comment>
<dbReference type="InterPro" id="IPR002171">
    <property type="entry name" value="Ribosomal_uL2"/>
</dbReference>
<dbReference type="KEGG" id="ffo:FFONT_0520"/>
<dbReference type="PANTHER" id="PTHR13691">
    <property type="entry name" value="RIBOSOMAL PROTEIN L2"/>
    <property type="match status" value="1"/>
</dbReference>
<dbReference type="Gene3D" id="2.40.50.140">
    <property type="entry name" value="Nucleic acid-binding proteins"/>
    <property type="match status" value="1"/>
</dbReference>
<evidence type="ECO:0000259" key="8">
    <source>
        <dbReference type="SMART" id="SM01382"/>
    </source>
</evidence>
<feature type="region of interest" description="Disordered" evidence="7">
    <location>
        <begin position="1"/>
        <end position="30"/>
    </location>
</feature>
<evidence type="ECO:0000256" key="4">
    <source>
        <dbReference type="ARBA" id="ARBA00022980"/>
    </source>
</evidence>
<feature type="domain" description="Large ribosomal subunit protein uL2 RNA-binding" evidence="9">
    <location>
        <begin position="14"/>
        <end position="86"/>
    </location>
</feature>
<evidence type="ECO:0000256" key="1">
    <source>
        <dbReference type="ARBA" id="ARBA00005636"/>
    </source>
</evidence>
<evidence type="ECO:0000256" key="5">
    <source>
        <dbReference type="ARBA" id="ARBA00023274"/>
    </source>
</evidence>
<dbReference type="InterPro" id="IPR014726">
    <property type="entry name" value="Ribosomal_uL2_dom3"/>
</dbReference>
<comment type="similarity">
    <text evidence="1 6">Belongs to the universal ribosomal protein uL2 family.</text>
</comment>
<dbReference type="InParanoid" id="I0A0K3"/>
<feature type="region of interest" description="Disordered" evidence="7">
    <location>
        <begin position="203"/>
        <end position="246"/>
    </location>
</feature>
<protein>
    <recommendedName>
        <fullName evidence="6">Large ribosomal subunit protein uL2</fullName>
    </recommendedName>
</protein>
<dbReference type="SUPFAM" id="SSF50249">
    <property type="entry name" value="Nucleic acid-binding proteins"/>
    <property type="match status" value="1"/>
</dbReference>
<dbReference type="STRING" id="1163730.FFONT_0520"/>
<dbReference type="eggNOG" id="arCOG04067">
    <property type="taxonomic scope" value="Archaea"/>
</dbReference>
<dbReference type="HOGENOM" id="CLU_036235_0_3_2"/>
<reference evidence="11" key="1">
    <citation type="submission" date="2012-03" db="EMBL/GenBank/DDBJ databases">
        <title>Fervidicoccus fontis complete genome analysis confirms its distinct phylogenetic position and predicts its environmental function.</title>
        <authorList>
            <person name="Lebedinsky A.V."/>
            <person name="Mardanov A.V."/>
            <person name="Gumerov V.M."/>
            <person name="Beletsky A.V."/>
            <person name="Kublanov I.V."/>
            <person name="Perevalova A.A."/>
            <person name="Bonch-Osmolovskaya E.A."/>
            <person name="Ravin N.V."/>
            <person name="Skryabin K.G."/>
        </authorList>
    </citation>
    <scope>NUCLEOTIDE SEQUENCE [LARGE SCALE GENOMIC DNA]</scope>
    <source>
        <strain evidence="11">DSM 19380 / VKM B-2539 / Kam940</strain>
    </source>
</reference>
<dbReference type="InterPro" id="IPR008991">
    <property type="entry name" value="Translation_prot_SH3-like_sf"/>
</dbReference>
<dbReference type="SUPFAM" id="SSF50104">
    <property type="entry name" value="Translation proteins SH3-like domain"/>
    <property type="match status" value="1"/>
</dbReference>
<accession>I0A0K3</accession>
<keyword evidence="4 6" id="KW-0689">Ribosomal protein</keyword>
<evidence type="ECO:0000256" key="3">
    <source>
        <dbReference type="ARBA" id="ARBA00022884"/>
    </source>
</evidence>
<dbReference type="FunFam" id="4.10.950.10:FF:000002">
    <property type="entry name" value="60S ribosomal protein L2"/>
    <property type="match status" value="1"/>
</dbReference>
<dbReference type="AlphaFoldDB" id="I0A0K3"/>
<name>I0A0K3_FERFK</name>
<evidence type="ECO:0000313" key="11">
    <source>
        <dbReference type="Proteomes" id="UP000007391"/>
    </source>
</evidence>
<dbReference type="FunCoup" id="I0A0K3">
    <property type="interactions" value="170"/>
</dbReference>
<dbReference type="InterPro" id="IPR014722">
    <property type="entry name" value="Rib_uL2_dom2"/>
</dbReference>
<dbReference type="InterPro" id="IPR023672">
    <property type="entry name" value="Ribosomal_uL2_arc_euk"/>
</dbReference>